<dbReference type="GO" id="GO:0005801">
    <property type="term" value="C:cis-Golgi network"/>
    <property type="evidence" value="ECO:0007669"/>
    <property type="project" value="InterPro"/>
</dbReference>
<feature type="region of interest" description="Disordered" evidence="1">
    <location>
        <begin position="219"/>
        <end position="295"/>
    </location>
</feature>
<reference evidence="2 3" key="1">
    <citation type="submission" date="2019-07" db="EMBL/GenBank/DDBJ databases">
        <title>Genomes of Cafeteria roenbergensis.</title>
        <authorList>
            <person name="Fischer M.G."/>
            <person name="Hackl T."/>
            <person name="Roman M."/>
        </authorList>
    </citation>
    <scope>NUCLEOTIDE SEQUENCE [LARGE SCALE GENOMIC DNA]</scope>
    <source>
        <strain evidence="2 3">BVI</strain>
    </source>
</reference>
<dbReference type="AlphaFoldDB" id="A0A5A8CUE4"/>
<protein>
    <submittedName>
        <fullName evidence="2">Uncharacterized protein</fullName>
    </submittedName>
</protein>
<feature type="region of interest" description="Disordered" evidence="1">
    <location>
        <begin position="460"/>
        <end position="482"/>
    </location>
</feature>
<feature type="compositionally biased region" description="Low complexity" evidence="1">
    <location>
        <begin position="559"/>
        <end position="571"/>
    </location>
</feature>
<feature type="region of interest" description="Disordered" evidence="1">
    <location>
        <begin position="815"/>
        <end position="847"/>
    </location>
</feature>
<keyword evidence="3" id="KW-1185">Reference proteome</keyword>
<dbReference type="EMBL" id="VLTN01000003">
    <property type="protein sequence ID" value="KAA0156713.1"/>
    <property type="molecule type" value="Genomic_DNA"/>
</dbReference>
<evidence type="ECO:0000313" key="3">
    <source>
        <dbReference type="Proteomes" id="UP000323011"/>
    </source>
</evidence>
<dbReference type="PANTHER" id="PTHR13302">
    <property type="entry name" value="CONSERVED OLIGOMERIC GOLGI COMPLEX COMPONENT 3"/>
    <property type="match status" value="1"/>
</dbReference>
<organism evidence="2 3">
    <name type="scientific">Cafeteria roenbergensis</name>
    <name type="common">Marine flagellate</name>
    <dbReference type="NCBI Taxonomy" id="33653"/>
    <lineage>
        <taxon>Eukaryota</taxon>
        <taxon>Sar</taxon>
        <taxon>Stramenopiles</taxon>
        <taxon>Bigyra</taxon>
        <taxon>Opalozoa</taxon>
        <taxon>Bicosoecida</taxon>
        <taxon>Cafeteriaceae</taxon>
        <taxon>Cafeteria</taxon>
    </lineage>
</organism>
<dbReference type="InterPro" id="IPR007265">
    <property type="entry name" value="COG_su3"/>
</dbReference>
<dbReference type="GO" id="GO:0006891">
    <property type="term" value="P:intra-Golgi vesicle-mediated transport"/>
    <property type="evidence" value="ECO:0007669"/>
    <property type="project" value="TreeGrafter"/>
</dbReference>
<dbReference type="GO" id="GO:0017119">
    <property type="term" value="C:Golgi transport complex"/>
    <property type="evidence" value="ECO:0007669"/>
    <property type="project" value="TreeGrafter"/>
</dbReference>
<sequence length="1032" mass="102032">MAPASSEADPAASLDAASQACVAAVAAVQDLRQRCEAVSEQTSRLQKASERAVGEAAVLARTAERVAEALWPFECVQLSGVALGLHLIDCTAIPAADAFAAMGRSAQDALLPDGRPRTLGGSWADAASVAAVAARLLDAGEALVQRVPARGRSARRSRTGQSSRPGAQAAQFAIATRRLLQRACGLVASALTDALDAAAAAAASAEEASLSSSSFSFASNAASPASQPAQPGAAPAAPQPPHGAALLPSDSTRASSPSGGSAQAAPDAAAASAAGGSGDAAAAGTPRADADGGPRSAAASLAAMRAAAAVGASVYAAECARRGVATALRRLRRLAARLGASPLRRANLSAYRAGPWEGGTGAASALVAVTGGGDGADRGWAAAEDAWPNVAADALAAALAQHWEGRRSCLWGGLSQRLEAARAAAGADASAAVRACWEEAERAAREELILVREVTGLDGGSRPKGATRTRGAAERVSGAGGRVSGAQDAAVAQDESGAAAGPEAAVLASALRFAGEAVGDTLRQLLAVWGSAGDGDGGEAATERLCAVAVTLREEAEARSAPAGPASGGAAPAPPDEDPAVAGVVAGSRSAAAAVRERIEFVVYAAVLPGLGRQRSAGGHAGDQGAAGGAAPSLSGPRYPEALLARYAPQLGASERDLLLGPASEPAEGQAASPKAPAAAAPAGSSGAADGAAEEAASAAALAAAAAVPAPSPPARIRVRSCHPALDATRLLLSRLFRVYDASSLARIGADVVRRCVDELREAAAAIAALPPLPEEEATGASLGRRVDASLFLCAHLLELREALAPLGLDAVRPGGDSARGGDDGAAADAAPDGSGGDRASGGDDADTVLGSATSGLWAAVAALVGADDDAAAAAASRRHARPAAGQARPAALVMQALSAACDRLVTDCTAAMAGRALPLARHTGSTPVSALSVAHRETHEAALEEAERSCAVLAARFRLRVFLYLPSASTGALLWRAVREGVVRVLVRWRSTLQATAASATDQGDVAWAAGISSRIAAVVVAVDAAGEPRD</sequence>
<name>A0A5A8CUE4_CAFRO</name>
<dbReference type="PANTHER" id="PTHR13302:SF8">
    <property type="entry name" value="CONSERVED OLIGOMERIC GOLGI COMPLEX SUBUNIT 3"/>
    <property type="match status" value="1"/>
</dbReference>
<feature type="region of interest" description="Disordered" evidence="1">
    <location>
        <begin position="557"/>
        <end position="576"/>
    </location>
</feature>
<proteinExistence type="predicted"/>
<feature type="compositionally biased region" description="Low complexity" evidence="1">
    <location>
        <begin position="667"/>
        <end position="688"/>
    </location>
</feature>
<dbReference type="GO" id="GO:0016020">
    <property type="term" value="C:membrane"/>
    <property type="evidence" value="ECO:0007669"/>
    <property type="project" value="InterPro"/>
</dbReference>
<dbReference type="Proteomes" id="UP000323011">
    <property type="component" value="Unassembled WGS sequence"/>
</dbReference>
<dbReference type="GO" id="GO:0007030">
    <property type="term" value="P:Golgi organization"/>
    <property type="evidence" value="ECO:0007669"/>
    <property type="project" value="TreeGrafter"/>
</dbReference>
<evidence type="ECO:0000256" key="1">
    <source>
        <dbReference type="SAM" id="MobiDB-lite"/>
    </source>
</evidence>
<accession>A0A5A8CUE4</accession>
<comment type="caution">
    <text evidence="2">The sequence shown here is derived from an EMBL/GenBank/DDBJ whole genome shotgun (WGS) entry which is preliminary data.</text>
</comment>
<feature type="region of interest" description="Disordered" evidence="1">
    <location>
        <begin position="664"/>
        <end position="688"/>
    </location>
</feature>
<evidence type="ECO:0000313" key="2">
    <source>
        <dbReference type="EMBL" id="KAA0156713.1"/>
    </source>
</evidence>
<feature type="region of interest" description="Disordered" evidence="1">
    <location>
        <begin position="148"/>
        <end position="168"/>
    </location>
</feature>
<gene>
    <name evidence="2" type="ORF">FNF29_00824</name>
</gene>
<dbReference type="GO" id="GO:0006886">
    <property type="term" value="P:intracellular protein transport"/>
    <property type="evidence" value="ECO:0007669"/>
    <property type="project" value="InterPro"/>
</dbReference>